<dbReference type="PANTHER" id="PTHR34214">
    <property type="match status" value="1"/>
</dbReference>
<feature type="transmembrane region" description="Helical" evidence="1">
    <location>
        <begin position="148"/>
        <end position="165"/>
    </location>
</feature>
<dbReference type="RefSeq" id="WP_073601431.1">
    <property type="nucleotide sequence ID" value="NZ_MRCB01000040.1"/>
</dbReference>
<keyword evidence="3" id="KW-1185">Reference proteome</keyword>
<dbReference type="PANTHER" id="PTHR34214:SF3">
    <property type="entry name" value="PROTEIN CONSERVED IN THE GREEN LINEAGE AND DIATOMS 27, CHLOROPLASTIC"/>
    <property type="match status" value="1"/>
</dbReference>
<dbReference type="AlphaFoldDB" id="A0A1U7H8E4"/>
<name>A0A1U7H8E4_9CYAN</name>
<dbReference type="InterPro" id="IPR009631">
    <property type="entry name" value="CGLD27-like"/>
</dbReference>
<feature type="transmembrane region" description="Helical" evidence="1">
    <location>
        <begin position="44"/>
        <end position="64"/>
    </location>
</feature>
<evidence type="ECO:0000256" key="1">
    <source>
        <dbReference type="SAM" id="Phobius"/>
    </source>
</evidence>
<reference evidence="2 3" key="1">
    <citation type="submission" date="2016-11" db="EMBL/GenBank/DDBJ databases">
        <title>Draft Genome Sequences of Nine Cyanobacterial Strains from Diverse Habitats.</title>
        <authorList>
            <person name="Zhu T."/>
            <person name="Hou S."/>
            <person name="Lu X."/>
            <person name="Hess W.R."/>
        </authorList>
    </citation>
    <scope>NUCLEOTIDE SEQUENCE [LARGE SCALE GENOMIC DNA]</scope>
    <source>
        <strain evidence="2 3">NIES-593</strain>
    </source>
</reference>
<proteinExistence type="predicted"/>
<sequence>MKDSSVQSCPVPDEQQPLKEYEQLKDSWFFRWATLESLPYWRKFAWVWLWGWIVVGPIAAASFPPQKHPFLFTLSGALGTSLLVALVLLRLYLGWYYIRDRLKSEKVFYEESGWYDGQIWQKPPEAIARDRLIVSYQIEPIMQRLRRTALILGILVGSGCLIWLSL</sequence>
<evidence type="ECO:0008006" key="4">
    <source>
        <dbReference type="Google" id="ProtNLM"/>
    </source>
</evidence>
<dbReference type="Pfam" id="PF06799">
    <property type="entry name" value="CGLD27-like"/>
    <property type="match status" value="1"/>
</dbReference>
<comment type="caution">
    <text evidence="2">The sequence shown here is derived from an EMBL/GenBank/DDBJ whole genome shotgun (WGS) entry which is preliminary data.</text>
</comment>
<keyword evidence="1" id="KW-0812">Transmembrane</keyword>
<evidence type="ECO:0000313" key="2">
    <source>
        <dbReference type="EMBL" id="OKH19459.1"/>
    </source>
</evidence>
<accession>A0A1U7H8E4</accession>
<keyword evidence="1" id="KW-1133">Transmembrane helix</keyword>
<organism evidence="2 3">
    <name type="scientific">Hydrococcus rivularis NIES-593</name>
    <dbReference type="NCBI Taxonomy" id="1921803"/>
    <lineage>
        <taxon>Bacteria</taxon>
        <taxon>Bacillati</taxon>
        <taxon>Cyanobacteriota</taxon>
        <taxon>Cyanophyceae</taxon>
        <taxon>Pleurocapsales</taxon>
        <taxon>Hydrococcaceae</taxon>
        <taxon>Hydrococcus</taxon>
    </lineage>
</organism>
<feature type="transmembrane region" description="Helical" evidence="1">
    <location>
        <begin position="70"/>
        <end position="93"/>
    </location>
</feature>
<dbReference type="STRING" id="1921803.NIES593_20885"/>
<keyword evidence="1" id="KW-0472">Membrane</keyword>
<dbReference type="OrthoDB" id="462081at2"/>
<dbReference type="EMBL" id="MRCB01000040">
    <property type="protein sequence ID" value="OKH19459.1"/>
    <property type="molecule type" value="Genomic_DNA"/>
</dbReference>
<evidence type="ECO:0000313" key="3">
    <source>
        <dbReference type="Proteomes" id="UP000186868"/>
    </source>
</evidence>
<protein>
    <recommendedName>
        <fullName evidence="4">DUF1230 domain-containing protein</fullName>
    </recommendedName>
</protein>
<dbReference type="Proteomes" id="UP000186868">
    <property type="component" value="Unassembled WGS sequence"/>
</dbReference>
<gene>
    <name evidence="2" type="ORF">NIES593_20885</name>
</gene>